<dbReference type="AlphaFoldDB" id="A0A2G8KQI5"/>
<comment type="caution">
    <text evidence="2">The sequence shown here is derived from an EMBL/GenBank/DDBJ whole genome shotgun (WGS) entry which is preliminary data.</text>
</comment>
<feature type="compositionally biased region" description="Basic and acidic residues" evidence="1">
    <location>
        <begin position="142"/>
        <end position="163"/>
    </location>
</feature>
<proteinExistence type="predicted"/>
<dbReference type="PANTHER" id="PTHR28541:SF1">
    <property type="entry name" value="DDB1- AND CUL4-ASSOCIATED FACTOR 15"/>
    <property type="match status" value="1"/>
</dbReference>
<evidence type="ECO:0000256" key="1">
    <source>
        <dbReference type="SAM" id="MobiDB-lite"/>
    </source>
</evidence>
<name>A0A2G8KQI5_STIJA</name>
<organism evidence="2 3">
    <name type="scientific">Stichopus japonicus</name>
    <name type="common">Sea cucumber</name>
    <dbReference type="NCBI Taxonomy" id="307972"/>
    <lineage>
        <taxon>Eukaryota</taxon>
        <taxon>Metazoa</taxon>
        <taxon>Echinodermata</taxon>
        <taxon>Eleutherozoa</taxon>
        <taxon>Echinozoa</taxon>
        <taxon>Holothuroidea</taxon>
        <taxon>Aspidochirotacea</taxon>
        <taxon>Aspidochirotida</taxon>
        <taxon>Stichopodidae</taxon>
        <taxon>Apostichopus</taxon>
    </lineage>
</organism>
<dbReference type="CDD" id="cd20913">
    <property type="entry name" value="DCAF15-CTD"/>
    <property type="match status" value="1"/>
</dbReference>
<keyword evidence="3" id="KW-1185">Reference proteome</keyword>
<dbReference type="InterPro" id="IPR038914">
    <property type="entry name" value="DCAF15"/>
</dbReference>
<evidence type="ECO:0008006" key="4">
    <source>
        <dbReference type="Google" id="ProtNLM"/>
    </source>
</evidence>
<accession>A0A2G8KQI5</accession>
<reference evidence="2 3" key="1">
    <citation type="journal article" date="2017" name="PLoS Biol.">
        <title>The sea cucumber genome provides insights into morphological evolution and visceral regeneration.</title>
        <authorList>
            <person name="Zhang X."/>
            <person name="Sun L."/>
            <person name="Yuan J."/>
            <person name="Sun Y."/>
            <person name="Gao Y."/>
            <person name="Zhang L."/>
            <person name="Li S."/>
            <person name="Dai H."/>
            <person name="Hamel J.F."/>
            <person name="Liu C."/>
            <person name="Yu Y."/>
            <person name="Liu S."/>
            <person name="Lin W."/>
            <person name="Guo K."/>
            <person name="Jin S."/>
            <person name="Xu P."/>
            <person name="Storey K.B."/>
            <person name="Huan P."/>
            <person name="Zhang T."/>
            <person name="Zhou Y."/>
            <person name="Zhang J."/>
            <person name="Lin C."/>
            <person name="Li X."/>
            <person name="Xing L."/>
            <person name="Huo D."/>
            <person name="Sun M."/>
            <person name="Wang L."/>
            <person name="Mercier A."/>
            <person name="Li F."/>
            <person name="Yang H."/>
            <person name="Xiang J."/>
        </authorList>
    </citation>
    <scope>NUCLEOTIDE SEQUENCE [LARGE SCALE GENOMIC DNA]</scope>
    <source>
        <strain evidence="2">Shaxun</strain>
        <tissue evidence="2">Muscle</tissue>
    </source>
</reference>
<dbReference type="STRING" id="307972.A0A2G8KQI5"/>
<feature type="region of interest" description="Disordered" evidence="1">
    <location>
        <begin position="29"/>
        <end position="48"/>
    </location>
</feature>
<dbReference type="PANTHER" id="PTHR28541">
    <property type="entry name" value="DDB1- AND CUL4-ASSOCIATED FACTOR 15"/>
    <property type="match status" value="1"/>
</dbReference>
<dbReference type="OrthoDB" id="6354267at2759"/>
<dbReference type="InterPro" id="IPR047319">
    <property type="entry name" value="DCAF15_C"/>
</dbReference>
<dbReference type="EMBL" id="MRZV01000429">
    <property type="protein sequence ID" value="PIK50200.1"/>
    <property type="molecule type" value="Genomic_DNA"/>
</dbReference>
<sequence length="535" mass="60263">MRDSLGSSEFEFAKKTKSIQKVQLRLRKCHHRAEEGGHKPTPRESRDMLDMLDEGDKGKQTVESCSIQSVFEAGCQTCRLCQEITHVTGTKPEANQECSIDSSTEPCVFESASHHQDGDDLALDHLTSPCNLSDYISSGGEDDFRHPLGEAEPLSEEREHVLESRQSPRSGGGKCEFGNGNEAARSYQGFPKLPKVEGSHLYAIRIYAIFRVPRVPPSRTTSDGKSSIGSELDGTCPYHCPDFDDTQSSNATIKDCTCNMQRIFYALRRFVEKGSIENNGNVDHDNYGPDYHNMVPIHVTGPYDLASLKKSSKASPEDPCIEVRQITLDAEHYICDAICKRATWGKRYISFTDYDMNILDVCPDSSTVYVLLKALVRAWPESKTSVDIFEFDDNPTSDTPEVFETGFSFAWNLKTGTYETLHIEDLVPFDQSQLIKMWNPGFLRTLQLQRKAALPQTTQTASTYSPTKQSLKETKRESNKDIYLSLSRSYINKMYFIFRQILNQIVGSGPLRCHHTYVIFVNRDEVGGVCLRTAK</sequence>
<evidence type="ECO:0000313" key="2">
    <source>
        <dbReference type="EMBL" id="PIK50200.1"/>
    </source>
</evidence>
<dbReference type="GO" id="GO:0016567">
    <property type="term" value="P:protein ubiquitination"/>
    <property type="evidence" value="ECO:0007669"/>
    <property type="project" value="InterPro"/>
</dbReference>
<feature type="region of interest" description="Disordered" evidence="1">
    <location>
        <begin position="141"/>
        <end position="178"/>
    </location>
</feature>
<dbReference type="GO" id="GO:0080008">
    <property type="term" value="C:Cul4-RING E3 ubiquitin ligase complex"/>
    <property type="evidence" value="ECO:0007669"/>
    <property type="project" value="TreeGrafter"/>
</dbReference>
<feature type="compositionally biased region" description="Basic and acidic residues" evidence="1">
    <location>
        <begin position="32"/>
        <end position="48"/>
    </location>
</feature>
<evidence type="ECO:0000313" key="3">
    <source>
        <dbReference type="Proteomes" id="UP000230750"/>
    </source>
</evidence>
<gene>
    <name evidence="2" type="ORF">BSL78_12906</name>
</gene>
<protein>
    <recommendedName>
        <fullName evidence="4">DDB1-and CUL4-associated factor 15</fullName>
    </recommendedName>
</protein>
<dbReference type="Proteomes" id="UP000230750">
    <property type="component" value="Unassembled WGS sequence"/>
</dbReference>